<name>H8LN04_RICSL</name>
<sequence>MRTTLKTQDIQILPLGPNVQLAYPHSKAIIDGQEVITLLPFPPYYPKTVPASVGIFASIDGMIEIFTLSFGYKPNLIAKSTLDRMCKIVKSNKDVFGFKW</sequence>
<evidence type="ECO:0000313" key="2">
    <source>
        <dbReference type="Proteomes" id="UP000007592"/>
    </source>
</evidence>
<dbReference type="KEGG" id="rsw:MC3_07425"/>
<dbReference type="HOGENOM" id="CLU_180812_0_0_5"/>
<dbReference type="AlphaFoldDB" id="H8LN04"/>
<reference evidence="1 2" key="1">
    <citation type="submission" date="2012-03" db="EMBL/GenBank/DDBJ databases">
        <authorList>
            <person name="Johnson S.L."/>
            <person name="Munk A.C."/>
            <person name="Han S."/>
            <person name="Bruce D.C."/>
            <person name="Dasch G.A."/>
        </authorList>
    </citation>
    <scope>NUCLEOTIDE SEQUENCE [LARGE SCALE GENOMIC DNA]</scope>
    <source>
        <strain evidence="2">D-CWPP (RSB)</strain>
    </source>
</reference>
<dbReference type="PATRIC" id="fig|1105109.3.peg.1561"/>
<organism evidence="1 2">
    <name type="scientific">Rickettsia slovaca str. D-CWPP</name>
    <dbReference type="NCBI Taxonomy" id="1105109"/>
    <lineage>
        <taxon>Bacteria</taxon>
        <taxon>Pseudomonadati</taxon>
        <taxon>Pseudomonadota</taxon>
        <taxon>Alphaproteobacteria</taxon>
        <taxon>Rickettsiales</taxon>
        <taxon>Rickettsiaceae</taxon>
        <taxon>Rickettsieae</taxon>
        <taxon>Rickettsia</taxon>
        <taxon>spotted fever group</taxon>
    </lineage>
</organism>
<gene>
    <name evidence="1" type="ORF">MC3_07425</name>
</gene>
<proteinExistence type="predicted"/>
<dbReference type="RefSeq" id="WP_010977894.1">
    <property type="nucleotide sequence ID" value="NC_017065.1"/>
</dbReference>
<evidence type="ECO:0000313" key="1">
    <source>
        <dbReference type="EMBL" id="AFD20320.1"/>
    </source>
</evidence>
<dbReference type="Proteomes" id="UP000007592">
    <property type="component" value="Chromosome"/>
</dbReference>
<dbReference type="GeneID" id="31757101"/>
<protein>
    <submittedName>
        <fullName evidence="1">Uncharacterized protein</fullName>
    </submittedName>
</protein>
<dbReference type="EMBL" id="CP003375">
    <property type="protein sequence ID" value="AFD20320.1"/>
    <property type="molecule type" value="Genomic_DNA"/>
</dbReference>
<accession>H8LN04</accession>